<dbReference type="Proteomes" id="UP001239019">
    <property type="component" value="Unassembled WGS sequence"/>
</dbReference>
<dbReference type="EMBL" id="JAVDDT010000004">
    <property type="protein sequence ID" value="MDQ2069822.1"/>
    <property type="molecule type" value="Genomic_DNA"/>
</dbReference>
<evidence type="ECO:0008006" key="3">
    <source>
        <dbReference type="Google" id="ProtNLM"/>
    </source>
</evidence>
<sequence length="242" mass="27431">MGERASMAALGRSQGNELPLEDIANPLIVSALSAVVSAWNYLRADPSHSMDILTDDEAHITYQVAEVLEHIRRGRLGPRGAFNESNFETPTTAEELKNYDGSTLAKRPDIVIRPRKSPPGTVYSRYWALFFEAKIIADTKLLRYGSDGIVRFVKGDYAWAIRQGFMLGYIRENRWDAESGLATLFKKKAKGVGVWSPKHNRVDSWAPNSQVHTCQTVHRRNWKYPEQNSNPGDIHLIHLWLK</sequence>
<dbReference type="RefSeq" id="WP_306728316.1">
    <property type="nucleotide sequence ID" value="NZ_JAVDDT010000004.1"/>
</dbReference>
<evidence type="ECO:0000313" key="1">
    <source>
        <dbReference type="EMBL" id="MDQ2069822.1"/>
    </source>
</evidence>
<evidence type="ECO:0000313" key="2">
    <source>
        <dbReference type="Proteomes" id="UP001239019"/>
    </source>
</evidence>
<comment type="caution">
    <text evidence="1">The sequence shown here is derived from an EMBL/GenBank/DDBJ whole genome shotgun (WGS) entry which is preliminary data.</text>
</comment>
<gene>
    <name evidence="1" type="ORF">RBH19_08050</name>
</gene>
<protein>
    <recommendedName>
        <fullName evidence="3">TNase-like domain-containing protein</fullName>
    </recommendedName>
</protein>
<proteinExistence type="predicted"/>
<name>A0ABU0W725_9GAMM</name>
<organism evidence="1 2">
    <name type="scientific">Natronospira bacteriovora</name>
    <dbReference type="NCBI Taxonomy" id="3069753"/>
    <lineage>
        <taxon>Bacteria</taxon>
        <taxon>Pseudomonadati</taxon>
        <taxon>Pseudomonadota</taxon>
        <taxon>Gammaproteobacteria</taxon>
        <taxon>Natronospirales</taxon>
        <taxon>Natronospiraceae</taxon>
        <taxon>Natronospira</taxon>
    </lineage>
</organism>
<keyword evidence="2" id="KW-1185">Reference proteome</keyword>
<accession>A0ABU0W725</accession>
<reference evidence="1 2" key="1">
    <citation type="submission" date="2023-08" db="EMBL/GenBank/DDBJ databases">
        <title>Whole-genome sequencing of halo(alkali)philic microorganisms from hypersaline lakes.</title>
        <authorList>
            <person name="Sorokin D.Y."/>
            <person name="Abbas B."/>
            <person name="Merkel A.Y."/>
        </authorList>
    </citation>
    <scope>NUCLEOTIDE SEQUENCE [LARGE SCALE GENOMIC DNA]</scope>
    <source>
        <strain evidence="1 2">AB-CW4</strain>
    </source>
</reference>